<dbReference type="RefSeq" id="WP_148917525.1">
    <property type="nucleotide sequence ID" value="NZ_VTAV01000001.1"/>
</dbReference>
<name>A0A5D4HGU8_9SPHI</name>
<sequence>MLIILLFLLYLQYRVTNQELYQSFKPVTEAMPEKYRELNFIQGLAKLKNAKRDGTKFEATE</sequence>
<evidence type="ECO:0000313" key="1">
    <source>
        <dbReference type="EMBL" id="TYR38060.1"/>
    </source>
</evidence>
<protein>
    <submittedName>
        <fullName evidence="1">Uncharacterized protein</fullName>
    </submittedName>
</protein>
<reference evidence="1 2" key="1">
    <citation type="submission" date="2019-08" db="EMBL/GenBank/DDBJ databases">
        <title>Phlebobacter frassis gen. nov. sp. nov., a new member of family Sphingobacteriaceae isolated from sand fly rearing media.</title>
        <authorList>
            <person name="Kakumanu M.L."/>
            <person name="Marayati B.F."/>
            <person name="Wada-Katsumata A."/>
            <person name="Wasserberg G."/>
            <person name="Schal C."/>
            <person name="Apperson C.S."/>
            <person name="Ponnusamy L."/>
        </authorList>
    </citation>
    <scope>NUCLEOTIDE SEQUENCE [LARGE SCALE GENOMIC DNA]</scope>
    <source>
        <strain evidence="1 2">SSI9</strain>
    </source>
</reference>
<keyword evidence="2" id="KW-1185">Reference proteome</keyword>
<dbReference type="EMBL" id="VTAV01000001">
    <property type="protein sequence ID" value="TYR38060.1"/>
    <property type="molecule type" value="Genomic_DNA"/>
</dbReference>
<dbReference type="Proteomes" id="UP000322362">
    <property type="component" value="Unassembled WGS sequence"/>
</dbReference>
<gene>
    <name evidence="1" type="ORF">FXV77_01915</name>
</gene>
<organism evidence="1 2">
    <name type="scientific">Sphingobacterium phlebotomi</name>
    <dbReference type="NCBI Taxonomy" id="2605433"/>
    <lineage>
        <taxon>Bacteria</taxon>
        <taxon>Pseudomonadati</taxon>
        <taxon>Bacteroidota</taxon>
        <taxon>Sphingobacteriia</taxon>
        <taxon>Sphingobacteriales</taxon>
        <taxon>Sphingobacteriaceae</taxon>
        <taxon>Sphingobacterium</taxon>
    </lineage>
</organism>
<accession>A0A5D4HGU8</accession>
<proteinExistence type="predicted"/>
<evidence type="ECO:0000313" key="2">
    <source>
        <dbReference type="Proteomes" id="UP000322362"/>
    </source>
</evidence>
<comment type="caution">
    <text evidence="1">The sequence shown here is derived from an EMBL/GenBank/DDBJ whole genome shotgun (WGS) entry which is preliminary data.</text>
</comment>
<dbReference type="AlphaFoldDB" id="A0A5D4HGU8"/>